<feature type="region of interest" description="Disordered" evidence="1">
    <location>
        <begin position="221"/>
        <end position="245"/>
    </location>
</feature>
<dbReference type="SUPFAM" id="SSF50729">
    <property type="entry name" value="PH domain-like"/>
    <property type="match status" value="1"/>
</dbReference>
<dbReference type="GeneTree" id="ENSGT00940000155567"/>
<dbReference type="STRING" id="8083.ENSXMAP00000021608"/>
<proteinExistence type="predicted"/>
<evidence type="ECO:0000313" key="4">
    <source>
        <dbReference type="Proteomes" id="UP000002852"/>
    </source>
</evidence>
<dbReference type="InterPro" id="IPR048559">
    <property type="entry name" value="DAB1/2_SBM"/>
</dbReference>
<sequence length="382" mass="41692">MVRSFYFWQEKHLKASRLLQNLKETNIVIDTVQTAGGFLALGQEAVRSLPPYLTRGPVLDPMARYEGDGVRYKAKLIGVDPLPDPQGEKMLLDSMMKLKGFEVSARKRGQHKMRIWLKISSSGLKILDERTGIVLHDHDRSRISSVTKDKSDPRALAYIYRHEDAYILFYIKAGHQADPIILDIMEVCQRVEQQETSQQHQPTASQNISLVMLTDNPASPATGAAVENMFSPPPASSSGQINQTSPSNELLEIFSPPLTDPLTPNNIPPVSQPESPHPILSTAQLLSMFPTQPPGGSPYISPPVSPSSMPWNQQGLTGNQWPLFPAGPPAAVTAPPAAVLPPPGFMMTVNPAMPPLVDVYQNASHPAYPPGCAPAPDNNPLL</sequence>
<accession>A0A3B5PPX4</accession>
<evidence type="ECO:0000256" key="1">
    <source>
        <dbReference type="SAM" id="MobiDB-lite"/>
    </source>
</evidence>
<dbReference type="InterPro" id="IPR011993">
    <property type="entry name" value="PH-like_dom_sf"/>
</dbReference>
<reference evidence="4" key="1">
    <citation type="submission" date="2012-01" db="EMBL/GenBank/DDBJ databases">
        <authorList>
            <person name="Walter R."/>
            <person name="Schartl M."/>
            <person name="Warren W."/>
        </authorList>
    </citation>
    <scope>NUCLEOTIDE SEQUENCE [LARGE SCALE GENOMIC DNA]</scope>
    <source>
        <strain evidence="4">JP 163 A</strain>
    </source>
</reference>
<dbReference type="PANTHER" id="PTHR47695">
    <property type="entry name" value="PID DOMAIN-CONTAINING PROTEIN"/>
    <property type="match status" value="1"/>
</dbReference>
<dbReference type="PANTHER" id="PTHR47695:SF3">
    <property type="entry name" value="PID DOMAIN-CONTAINING PROTEIN"/>
    <property type="match status" value="1"/>
</dbReference>
<dbReference type="Gene3D" id="2.30.29.30">
    <property type="entry name" value="Pleckstrin-homology domain (PH domain)/Phosphotyrosine-binding domain (PTB)"/>
    <property type="match status" value="1"/>
</dbReference>
<dbReference type="Ensembl" id="ENSXMAT00000031538.1">
    <property type="protein sequence ID" value="ENSXMAP00000021608.1"/>
    <property type="gene ID" value="ENSXMAG00000022740.1"/>
</dbReference>
<evidence type="ECO:0000259" key="2">
    <source>
        <dbReference type="PROSITE" id="PS01179"/>
    </source>
</evidence>
<dbReference type="GO" id="GO:0005737">
    <property type="term" value="C:cytoplasm"/>
    <property type="evidence" value="ECO:0007669"/>
    <property type="project" value="TreeGrafter"/>
</dbReference>
<name>A0A3B5PPX4_XIPMA</name>
<dbReference type="Proteomes" id="UP000002852">
    <property type="component" value="Unassembled WGS sequence"/>
</dbReference>
<dbReference type="Pfam" id="PF00640">
    <property type="entry name" value="PID"/>
    <property type="match status" value="1"/>
</dbReference>
<dbReference type="InParanoid" id="A0A3B5PPX4"/>
<feature type="domain" description="PID" evidence="2">
    <location>
        <begin position="67"/>
        <end position="194"/>
    </location>
</feature>
<reference evidence="3" key="3">
    <citation type="submission" date="2025-08" db="UniProtKB">
        <authorList>
            <consortium name="Ensembl"/>
        </authorList>
    </citation>
    <scope>IDENTIFICATION</scope>
    <source>
        <strain evidence="3">JP 163 A</strain>
    </source>
</reference>
<feature type="compositionally biased region" description="Polar residues" evidence="1">
    <location>
        <begin position="236"/>
        <end position="245"/>
    </location>
</feature>
<keyword evidence="4" id="KW-1185">Reference proteome</keyword>
<protein>
    <submittedName>
        <fullName evidence="3">Disabled homolog 2-like</fullName>
    </submittedName>
</protein>
<reference evidence="3" key="4">
    <citation type="submission" date="2025-09" db="UniProtKB">
        <authorList>
            <consortium name="Ensembl"/>
        </authorList>
    </citation>
    <scope>IDENTIFICATION</scope>
    <source>
        <strain evidence="3">JP 163 A</strain>
    </source>
</reference>
<dbReference type="AlphaFoldDB" id="A0A3B5PPX4"/>
<dbReference type="Pfam" id="PF21792">
    <property type="entry name" value="DAB2_SBM"/>
    <property type="match status" value="1"/>
</dbReference>
<organism evidence="3 4">
    <name type="scientific">Xiphophorus maculatus</name>
    <name type="common">Southern platyfish</name>
    <name type="synonym">Platypoecilus maculatus</name>
    <dbReference type="NCBI Taxonomy" id="8083"/>
    <lineage>
        <taxon>Eukaryota</taxon>
        <taxon>Metazoa</taxon>
        <taxon>Chordata</taxon>
        <taxon>Craniata</taxon>
        <taxon>Vertebrata</taxon>
        <taxon>Euteleostomi</taxon>
        <taxon>Actinopterygii</taxon>
        <taxon>Neopterygii</taxon>
        <taxon>Teleostei</taxon>
        <taxon>Neoteleostei</taxon>
        <taxon>Acanthomorphata</taxon>
        <taxon>Ovalentaria</taxon>
        <taxon>Atherinomorphae</taxon>
        <taxon>Cyprinodontiformes</taxon>
        <taxon>Poeciliidae</taxon>
        <taxon>Poeciliinae</taxon>
        <taxon>Xiphophorus</taxon>
    </lineage>
</organism>
<evidence type="ECO:0000313" key="3">
    <source>
        <dbReference type="Ensembl" id="ENSXMAP00000021608.1"/>
    </source>
</evidence>
<dbReference type="PROSITE" id="PS01179">
    <property type="entry name" value="PID"/>
    <property type="match status" value="1"/>
</dbReference>
<dbReference type="OMA" id="DIMEVCQ"/>
<reference evidence="4" key="2">
    <citation type="journal article" date="2013" name="Nat. Genet.">
        <title>The genome of the platyfish, Xiphophorus maculatus, provides insights into evolutionary adaptation and several complex traits.</title>
        <authorList>
            <person name="Schartl M."/>
            <person name="Walter R.B."/>
            <person name="Shen Y."/>
            <person name="Garcia T."/>
            <person name="Catchen J."/>
            <person name="Amores A."/>
            <person name="Braasch I."/>
            <person name="Chalopin D."/>
            <person name="Volff J.N."/>
            <person name="Lesch K.P."/>
            <person name="Bisazza A."/>
            <person name="Minx P."/>
            <person name="Hillier L."/>
            <person name="Wilson R.K."/>
            <person name="Fuerstenberg S."/>
            <person name="Boore J."/>
            <person name="Searle S."/>
            <person name="Postlethwait J.H."/>
            <person name="Warren W.C."/>
        </authorList>
    </citation>
    <scope>NUCLEOTIDE SEQUENCE [LARGE SCALE GENOMIC DNA]</scope>
    <source>
        <strain evidence="4">JP 163 A</strain>
    </source>
</reference>
<dbReference type="InterPro" id="IPR006020">
    <property type="entry name" value="PTB/PI_dom"/>
</dbReference>
<dbReference type="SMART" id="SM00462">
    <property type="entry name" value="PTB"/>
    <property type="match status" value="1"/>
</dbReference>